<sequence>MDVVALAKTRIHGKGNFAEKSAGYHLFWSGRDEIGKRESGVRFAIKTTLVSKLEELSYGHSDCLMPLTVPLRNGHHATFISAYAPTVNLS</sequence>
<evidence type="ECO:0000313" key="2">
    <source>
        <dbReference type="Proteomes" id="UP001162480"/>
    </source>
</evidence>
<reference evidence="1" key="1">
    <citation type="submission" date="2023-08" db="EMBL/GenBank/DDBJ databases">
        <authorList>
            <person name="Alioto T."/>
            <person name="Alioto T."/>
            <person name="Gomez Garrido J."/>
        </authorList>
    </citation>
    <scope>NUCLEOTIDE SEQUENCE</scope>
</reference>
<name>A0AA36FEH1_OCTVU</name>
<dbReference type="AlphaFoldDB" id="A0AA36FEH1"/>
<protein>
    <submittedName>
        <fullName evidence="1">Uncharacterized protein</fullName>
    </submittedName>
</protein>
<dbReference type="InterPro" id="IPR036691">
    <property type="entry name" value="Endo/exonu/phosph_ase_sf"/>
</dbReference>
<accession>A0AA36FEH1</accession>
<organism evidence="1 2">
    <name type="scientific">Octopus vulgaris</name>
    <name type="common">Common octopus</name>
    <dbReference type="NCBI Taxonomy" id="6645"/>
    <lineage>
        <taxon>Eukaryota</taxon>
        <taxon>Metazoa</taxon>
        <taxon>Spiralia</taxon>
        <taxon>Lophotrochozoa</taxon>
        <taxon>Mollusca</taxon>
        <taxon>Cephalopoda</taxon>
        <taxon>Coleoidea</taxon>
        <taxon>Octopodiformes</taxon>
        <taxon>Octopoda</taxon>
        <taxon>Incirrata</taxon>
        <taxon>Octopodidae</taxon>
        <taxon>Octopus</taxon>
    </lineage>
</organism>
<dbReference type="Gene3D" id="3.60.10.10">
    <property type="entry name" value="Endonuclease/exonuclease/phosphatase"/>
    <property type="match status" value="1"/>
</dbReference>
<evidence type="ECO:0000313" key="1">
    <source>
        <dbReference type="EMBL" id="CAI9734647.1"/>
    </source>
</evidence>
<keyword evidence="2" id="KW-1185">Reference proteome</keyword>
<dbReference type="Proteomes" id="UP001162480">
    <property type="component" value="Chromosome 16"/>
</dbReference>
<proteinExistence type="predicted"/>
<gene>
    <name evidence="1" type="ORF">OCTVUL_1B004878</name>
</gene>
<dbReference type="EMBL" id="OX597829">
    <property type="protein sequence ID" value="CAI9734647.1"/>
    <property type="molecule type" value="Genomic_DNA"/>
</dbReference>